<dbReference type="GO" id="GO:0005524">
    <property type="term" value="F:ATP binding"/>
    <property type="evidence" value="ECO:0007669"/>
    <property type="project" value="UniProtKB-UniRule"/>
</dbReference>
<dbReference type="InterPro" id="IPR011009">
    <property type="entry name" value="Kinase-like_dom_sf"/>
</dbReference>
<proteinExistence type="predicted"/>
<dbReference type="AlphaFoldDB" id="A0AAD9UTL6"/>
<dbReference type="EMBL" id="JARQWQ010000124">
    <property type="protein sequence ID" value="KAK2549544.1"/>
    <property type="molecule type" value="Genomic_DNA"/>
</dbReference>
<dbReference type="Gene3D" id="3.30.200.20">
    <property type="entry name" value="Phosphorylase Kinase, domain 1"/>
    <property type="match status" value="1"/>
</dbReference>
<sequence>MELLRENPEKFYLFGEEIGRGKYAVVKSCMDKQRKENLAAKLIKYDEETENNAKQEFEIMKTFKHDRLLAAKNGYIVQKYVVILMDRLENKELLDFLAEKTTASEEDASRVIAQLVETLNYLHTQNVVHLDVRIHDSSGRISREGTRKTRASCVKNSEILLGQLSCPPANILMSKEFKLTLIDYGNARKIMAPNGQMVDAVGVTEFTAPEVLNFEMTHWAADMWSVGVLLYIL</sequence>
<dbReference type="PANTHER" id="PTHR24347">
    <property type="entry name" value="SERINE/THREONINE-PROTEIN KINASE"/>
    <property type="match status" value="1"/>
</dbReference>
<reference evidence="3" key="2">
    <citation type="journal article" date="2023" name="Science">
        <title>Genomic signatures of disease resistance in endangered staghorn corals.</title>
        <authorList>
            <person name="Vollmer S.V."/>
            <person name="Selwyn J.D."/>
            <person name="Despard B.A."/>
            <person name="Roesel C.L."/>
        </authorList>
    </citation>
    <scope>NUCLEOTIDE SEQUENCE</scope>
    <source>
        <strain evidence="3">K2</strain>
    </source>
</reference>
<evidence type="ECO:0000256" key="1">
    <source>
        <dbReference type="PROSITE-ProRule" id="PRU10141"/>
    </source>
</evidence>
<protein>
    <submittedName>
        <fullName evidence="3">Striated muscle-specific serine/threonine-protein kinase</fullName>
    </submittedName>
</protein>
<dbReference type="GO" id="GO:0004672">
    <property type="term" value="F:protein kinase activity"/>
    <property type="evidence" value="ECO:0007669"/>
    <property type="project" value="InterPro"/>
</dbReference>
<keyword evidence="3" id="KW-0808">Transferase</keyword>
<organism evidence="3 4">
    <name type="scientific">Acropora cervicornis</name>
    <name type="common">Staghorn coral</name>
    <dbReference type="NCBI Taxonomy" id="6130"/>
    <lineage>
        <taxon>Eukaryota</taxon>
        <taxon>Metazoa</taxon>
        <taxon>Cnidaria</taxon>
        <taxon>Anthozoa</taxon>
        <taxon>Hexacorallia</taxon>
        <taxon>Scleractinia</taxon>
        <taxon>Astrocoeniina</taxon>
        <taxon>Acroporidae</taxon>
        <taxon>Acropora</taxon>
    </lineage>
</organism>
<dbReference type="Gene3D" id="1.10.510.10">
    <property type="entry name" value="Transferase(Phosphotransferase) domain 1"/>
    <property type="match status" value="1"/>
</dbReference>
<dbReference type="InterPro" id="IPR000719">
    <property type="entry name" value="Prot_kinase_dom"/>
</dbReference>
<dbReference type="Proteomes" id="UP001249851">
    <property type="component" value="Unassembled WGS sequence"/>
</dbReference>
<keyword evidence="4" id="KW-1185">Reference proteome</keyword>
<dbReference type="PROSITE" id="PS50011">
    <property type="entry name" value="PROTEIN_KINASE_DOM"/>
    <property type="match status" value="1"/>
</dbReference>
<keyword evidence="1" id="KW-0547">Nucleotide-binding</keyword>
<feature type="domain" description="Protein kinase" evidence="2">
    <location>
        <begin position="12"/>
        <end position="233"/>
    </location>
</feature>
<keyword evidence="3" id="KW-0418">Kinase</keyword>
<dbReference type="InterPro" id="IPR017441">
    <property type="entry name" value="Protein_kinase_ATP_BS"/>
</dbReference>
<name>A0AAD9UTL6_ACRCE</name>
<evidence type="ECO:0000259" key="2">
    <source>
        <dbReference type="PROSITE" id="PS50011"/>
    </source>
</evidence>
<comment type="caution">
    <text evidence="3">The sequence shown here is derived from an EMBL/GenBank/DDBJ whole genome shotgun (WGS) entry which is preliminary data.</text>
</comment>
<evidence type="ECO:0000313" key="3">
    <source>
        <dbReference type="EMBL" id="KAK2549544.1"/>
    </source>
</evidence>
<gene>
    <name evidence="3" type="ORF">P5673_029929</name>
</gene>
<evidence type="ECO:0000313" key="4">
    <source>
        <dbReference type="Proteomes" id="UP001249851"/>
    </source>
</evidence>
<feature type="binding site" evidence="1">
    <location>
        <position position="41"/>
    </location>
    <ligand>
        <name>ATP</name>
        <dbReference type="ChEBI" id="CHEBI:30616"/>
    </ligand>
</feature>
<dbReference type="SUPFAM" id="SSF56112">
    <property type="entry name" value="Protein kinase-like (PK-like)"/>
    <property type="match status" value="2"/>
</dbReference>
<dbReference type="Pfam" id="PF00069">
    <property type="entry name" value="Pkinase"/>
    <property type="match status" value="2"/>
</dbReference>
<reference evidence="3" key="1">
    <citation type="journal article" date="2023" name="G3 (Bethesda)">
        <title>Whole genome assembly and annotation of the endangered Caribbean coral Acropora cervicornis.</title>
        <authorList>
            <person name="Selwyn J.D."/>
            <person name="Vollmer S.V."/>
        </authorList>
    </citation>
    <scope>NUCLEOTIDE SEQUENCE</scope>
    <source>
        <strain evidence="3">K2</strain>
    </source>
</reference>
<dbReference type="PROSITE" id="PS00107">
    <property type="entry name" value="PROTEIN_KINASE_ATP"/>
    <property type="match status" value="1"/>
</dbReference>
<accession>A0AAD9UTL6</accession>
<keyword evidence="1" id="KW-0067">ATP-binding</keyword>